<dbReference type="STRING" id="1054147.F4QBF3"/>
<sequence>MNSKQQQSQSNNSINHHQNSHQYNINNNNNNNNDDDDSNKHMNNQDSSSTSTSIPPLTLIIESLKSSGSNGSSSRNLTSIITSLGHLKQYFTSLSSLDQKVTITYNVILDLLLNDVYHHWYYALTDSDRNTFDWMFTSNDLYLLDSFLFLSFSLSKRDSNRDSSDDSDRGVIINQQLYYEYLLRILSTFNQKRLLQKVFNTLDQSGGVGGGGGNSIELLVQSISTIPDKVRNIQFKSKVSNNVHCFQHFESNLYFDRLFKDIIKELSIINNNNNNKTTNNSQQPIIIIEQFLSLLISKLLNIGYIDNVIELFVIPFIQEKKNIQLFTKIMINMYGSQIDKFQTKLVYNLYKYNENVYNNLIIVLKEIWYQQPTSMIIFQLTNKLLVKQYPNNLMSHNYFLNLLFSISENEKLNIETVREFNLSSLFVKGIETHLKSTIPLVNIQGMVLSEKISKFLTVSGDSNGLVFDHLSKKDRESINLDFNLVYQEEEEQKKKESEIMITPIDKKIQYQLELEKEFSQYDDPNMLVSLDNQDDEEEEEEIGRPKIEEINDDDEKEINDPDYLKPYNLNDDESDLKQVKKKLYLMDCLMEFQTNKHTPESWESALTSISSIVWNSKPDDLDEFSVPLTRSLLHLANEYGLENFEVIVQESIVALAIHSTGPVVDYLTSTFSKPNYSIGQRLTILSTLIDTAKYLSNYDSRVVNQLDQQRKQLQQDLQSSNKFIIDPNNNSNNNNNNVIGTIIRKREIRSDRVTKCSTMDLIGLDHHLFSRLIHALGLFIDCAGNSPSTRSMSRELIHFIWPYRYQEDQSIKRAILFSISRVFYLLDKDIITSDYQDELEEIIQYLICINI</sequence>
<dbReference type="InterPro" id="IPR038528">
    <property type="entry name" value="TEL2_C_sf"/>
</dbReference>
<comment type="similarity">
    <text evidence="1">Belongs to the TEL2 family.</text>
</comment>
<feature type="compositionally biased region" description="Low complexity" evidence="2">
    <location>
        <begin position="1"/>
        <end position="32"/>
    </location>
</feature>
<dbReference type="Proteomes" id="UP000007797">
    <property type="component" value="Unassembled WGS sequence"/>
</dbReference>
<feature type="region of interest" description="Disordered" evidence="2">
    <location>
        <begin position="1"/>
        <end position="53"/>
    </location>
</feature>
<dbReference type="AlphaFoldDB" id="F4QBF3"/>
<evidence type="ECO:0000259" key="3">
    <source>
        <dbReference type="Pfam" id="PF10193"/>
    </source>
</evidence>
<dbReference type="PANTHER" id="PTHR15830">
    <property type="entry name" value="TELOMERE LENGTH REGULATION PROTEIN TEL2 FAMILY MEMBER"/>
    <property type="match status" value="1"/>
</dbReference>
<dbReference type="KEGG" id="dfa:DFA_10799"/>
<feature type="compositionally biased region" description="Acidic residues" evidence="2">
    <location>
        <begin position="532"/>
        <end position="541"/>
    </location>
</feature>
<dbReference type="GO" id="GO:0042162">
    <property type="term" value="F:telomeric DNA binding"/>
    <property type="evidence" value="ECO:0007669"/>
    <property type="project" value="TreeGrafter"/>
</dbReference>
<feature type="region of interest" description="Disordered" evidence="2">
    <location>
        <begin position="532"/>
        <end position="570"/>
    </location>
</feature>
<evidence type="ECO:0000256" key="1">
    <source>
        <dbReference type="ARBA" id="ARBA00006133"/>
    </source>
</evidence>
<dbReference type="GO" id="GO:0005829">
    <property type="term" value="C:cytosol"/>
    <property type="evidence" value="ECO:0007669"/>
    <property type="project" value="TreeGrafter"/>
</dbReference>
<evidence type="ECO:0000313" key="5">
    <source>
        <dbReference type="Proteomes" id="UP000007797"/>
    </source>
</evidence>
<protein>
    <submittedName>
        <fullName evidence="4">Telomere length regulation protein</fullName>
    </submittedName>
</protein>
<organism evidence="4 5">
    <name type="scientific">Cavenderia fasciculata</name>
    <name type="common">Slime mold</name>
    <name type="synonym">Dictyostelium fasciculatum</name>
    <dbReference type="NCBI Taxonomy" id="261658"/>
    <lineage>
        <taxon>Eukaryota</taxon>
        <taxon>Amoebozoa</taxon>
        <taxon>Evosea</taxon>
        <taxon>Eumycetozoa</taxon>
        <taxon>Dictyostelia</taxon>
        <taxon>Acytosteliales</taxon>
        <taxon>Cavenderiaceae</taxon>
        <taxon>Cavenderia</taxon>
    </lineage>
</organism>
<keyword evidence="5" id="KW-1185">Reference proteome</keyword>
<dbReference type="GO" id="GO:0051879">
    <property type="term" value="F:Hsp90 protein binding"/>
    <property type="evidence" value="ECO:0007669"/>
    <property type="project" value="TreeGrafter"/>
</dbReference>
<dbReference type="GO" id="GO:0051083">
    <property type="term" value="P:'de novo' cotranslational protein folding"/>
    <property type="evidence" value="ECO:0007669"/>
    <property type="project" value="TreeGrafter"/>
</dbReference>
<gene>
    <name evidence="4" type="ORF">DFA_10799</name>
</gene>
<dbReference type="InterPro" id="IPR019337">
    <property type="entry name" value="Telomere_length_regulation_dom"/>
</dbReference>
<dbReference type="Gene3D" id="1.25.40.720">
    <property type="entry name" value="Telomere length regulation protein 2, C-terminal domain"/>
    <property type="match status" value="1"/>
</dbReference>
<dbReference type="EMBL" id="GL883027">
    <property type="protein sequence ID" value="EGG14925.1"/>
    <property type="molecule type" value="Genomic_DNA"/>
</dbReference>
<dbReference type="RefSeq" id="XP_004351441.1">
    <property type="nucleotide sequence ID" value="XM_004351389.1"/>
</dbReference>
<evidence type="ECO:0000256" key="2">
    <source>
        <dbReference type="SAM" id="MobiDB-lite"/>
    </source>
</evidence>
<dbReference type="OrthoDB" id="10258062at2759"/>
<proteinExistence type="inferred from homology"/>
<reference evidence="5" key="1">
    <citation type="journal article" date="2011" name="Genome Res.">
        <title>Phylogeny-wide analysis of social amoeba genomes highlights ancient origins for complex intercellular communication.</title>
        <authorList>
            <person name="Heidel A.J."/>
            <person name="Lawal H.M."/>
            <person name="Felder M."/>
            <person name="Schilde C."/>
            <person name="Helps N.R."/>
            <person name="Tunggal B."/>
            <person name="Rivero F."/>
            <person name="John U."/>
            <person name="Schleicher M."/>
            <person name="Eichinger L."/>
            <person name="Platzer M."/>
            <person name="Noegel A.A."/>
            <person name="Schaap P."/>
            <person name="Gloeckner G."/>
        </authorList>
    </citation>
    <scope>NUCLEOTIDE SEQUENCE [LARGE SCALE GENOMIC DNA]</scope>
    <source>
        <strain evidence="5">SH3</strain>
    </source>
</reference>
<dbReference type="GeneID" id="14866827"/>
<evidence type="ECO:0000313" key="4">
    <source>
        <dbReference type="EMBL" id="EGG14925.1"/>
    </source>
</evidence>
<dbReference type="OMA" id="KHTAESW"/>
<feature type="domain" description="Telomere length regulation protein conserved" evidence="3">
    <location>
        <begin position="583"/>
        <end position="692"/>
    </location>
</feature>
<dbReference type="InterPro" id="IPR051970">
    <property type="entry name" value="TEL2_Regulation"/>
</dbReference>
<dbReference type="Pfam" id="PF10193">
    <property type="entry name" value="Telomere_reg-2"/>
    <property type="match status" value="1"/>
</dbReference>
<feature type="compositionally biased region" description="Low complexity" evidence="2">
    <location>
        <begin position="41"/>
        <end position="53"/>
    </location>
</feature>
<accession>F4QBF3</accession>
<name>F4QBF3_CACFS</name>
<dbReference type="PANTHER" id="PTHR15830:SF10">
    <property type="entry name" value="TELOMERE LENGTH REGULATION PROTEIN TEL2 HOMOLOG"/>
    <property type="match status" value="1"/>
</dbReference>